<keyword evidence="2" id="KW-0812">Transmembrane</keyword>
<protein>
    <recommendedName>
        <fullName evidence="5">Holin</fullName>
    </recommendedName>
</protein>
<keyword evidence="1" id="KW-0175">Coiled coil</keyword>
<dbReference type="RefSeq" id="WP_252796747.1">
    <property type="nucleotide sequence ID" value="NZ_CP097118.1"/>
</dbReference>
<sequence>MTIFGLTIEDWASVMGILTVLGGGLTFLVKKLLVEPTNRSTDALRNSNEALSESIDKLGKSLDNYQKHTDATLQAHQLQLQEHAIKIHHLEADVGSEHIDK</sequence>
<evidence type="ECO:0000256" key="2">
    <source>
        <dbReference type="SAM" id="Phobius"/>
    </source>
</evidence>
<feature type="coiled-coil region" evidence="1">
    <location>
        <begin position="48"/>
        <end position="93"/>
    </location>
</feature>
<organism evidence="3 4">
    <name type="scientific">Fructilactobacillus hinvesii</name>
    <dbReference type="NCBI Taxonomy" id="2940300"/>
    <lineage>
        <taxon>Bacteria</taxon>
        <taxon>Bacillati</taxon>
        <taxon>Bacillota</taxon>
        <taxon>Bacilli</taxon>
        <taxon>Lactobacillales</taxon>
        <taxon>Lactobacillaceae</taxon>
        <taxon>Fructilactobacillus</taxon>
    </lineage>
</organism>
<keyword evidence="4" id="KW-1185">Reference proteome</keyword>
<dbReference type="EMBL" id="CP097118">
    <property type="protein sequence ID" value="USS87451.1"/>
    <property type="molecule type" value="Genomic_DNA"/>
</dbReference>
<keyword evidence="2" id="KW-1133">Transmembrane helix</keyword>
<feature type="transmembrane region" description="Helical" evidence="2">
    <location>
        <begin position="12"/>
        <end position="29"/>
    </location>
</feature>
<evidence type="ECO:0000256" key="1">
    <source>
        <dbReference type="SAM" id="Coils"/>
    </source>
</evidence>
<accession>A0ABY5BT13</accession>
<proteinExistence type="predicted"/>
<keyword evidence="2" id="KW-0472">Membrane</keyword>
<evidence type="ECO:0008006" key="5">
    <source>
        <dbReference type="Google" id="ProtNLM"/>
    </source>
</evidence>
<reference evidence="3" key="1">
    <citation type="submission" date="2022-05" db="EMBL/GenBank/DDBJ databases">
        <authorList>
            <person name="Oliphant S.A."/>
            <person name="Watson-Haigh N.S."/>
            <person name="Sumby K.M."/>
            <person name="Gardner J.M."/>
            <person name="Jiranek V."/>
        </authorList>
    </citation>
    <scope>NUCLEOTIDE SEQUENCE</scope>
    <source>
        <strain evidence="3">KI11_C11</strain>
    </source>
</reference>
<evidence type="ECO:0000313" key="4">
    <source>
        <dbReference type="Proteomes" id="UP001057025"/>
    </source>
</evidence>
<evidence type="ECO:0000313" key="3">
    <source>
        <dbReference type="EMBL" id="USS87451.1"/>
    </source>
</evidence>
<gene>
    <name evidence="3" type="ORF">M3M39_04845</name>
</gene>
<dbReference type="Proteomes" id="UP001057025">
    <property type="component" value="Chromosome"/>
</dbReference>
<name>A0ABY5BT13_9LACO</name>